<reference evidence="7 8" key="1">
    <citation type="submission" date="2015-06" db="EMBL/GenBank/DDBJ databases">
        <title>New insights into the roles of widespread benthic archaea in carbon and nitrogen cycling.</title>
        <authorList>
            <person name="Lazar C.S."/>
            <person name="Baker B.J."/>
            <person name="Seitz K.W."/>
            <person name="Hyde A.S."/>
            <person name="Dick G.J."/>
            <person name="Hinrichs K.-U."/>
            <person name="Teske A.P."/>
        </authorList>
    </citation>
    <scope>NUCLEOTIDE SEQUENCE [LARGE SCALE GENOMIC DNA]</scope>
    <source>
        <strain evidence="7">DG-45</strain>
    </source>
</reference>
<dbReference type="SUPFAM" id="SSF52313">
    <property type="entry name" value="Ribosomal protein S2"/>
    <property type="match status" value="1"/>
</dbReference>
<protein>
    <recommendedName>
        <fullName evidence="4 5">Small ribosomal subunit protein uS2</fullName>
    </recommendedName>
</protein>
<evidence type="ECO:0000313" key="7">
    <source>
        <dbReference type="EMBL" id="KON30425.1"/>
    </source>
</evidence>
<evidence type="ECO:0000256" key="5">
    <source>
        <dbReference type="HAMAP-Rule" id="MF_00291"/>
    </source>
</evidence>
<dbReference type="HAMAP" id="MF_00291_A">
    <property type="entry name" value="Ribosomal_uS2_A"/>
    <property type="match status" value="1"/>
</dbReference>
<evidence type="ECO:0000256" key="2">
    <source>
        <dbReference type="ARBA" id="ARBA00022980"/>
    </source>
</evidence>
<gene>
    <name evidence="5" type="primary">rps2</name>
    <name evidence="7" type="ORF">AC482_03945</name>
</gene>
<dbReference type="GO" id="GO:0006412">
    <property type="term" value="P:translation"/>
    <property type="evidence" value="ECO:0007669"/>
    <property type="project" value="UniProtKB-UniRule"/>
</dbReference>
<evidence type="ECO:0000256" key="6">
    <source>
        <dbReference type="RuleBase" id="RU003631"/>
    </source>
</evidence>
<dbReference type="InterPro" id="IPR001865">
    <property type="entry name" value="Ribosomal_uS2"/>
</dbReference>
<dbReference type="AlphaFoldDB" id="A0A0M0BPY2"/>
<evidence type="ECO:0000313" key="8">
    <source>
        <dbReference type="Proteomes" id="UP000037210"/>
    </source>
</evidence>
<evidence type="ECO:0000256" key="1">
    <source>
        <dbReference type="ARBA" id="ARBA00006242"/>
    </source>
</evidence>
<dbReference type="NCBIfam" id="TIGR01012">
    <property type="entry name" value="uS2_euk_arch"/>
    <property type="match status" value="1"/>
</dbReference>
<dbReference type="InterPro" id="IPR023591">
    <property type="entry name" value="Ribosomal_uS2_flav_dom_sf"/>
</dbReference>
<dbReference type="PANTHER" id="PTHR11489">
    <property type="entry name" value="40S RIBOSOMAL PROTEIN SA"/>
    <property type="match status" value="1"/>
</dbReference>
<dbReference type="PRINTS" id="PR00395">
    <property type="entry name" value="RIBOSOMALS2"/>
</dbReference>
<dbReference type="PROSITE" id="PS00963">
    <property type="entry name" value="RIBOSOMAL_S2_2"/>
    <property type="match status" value="1"/>
</dbReference>
<dbReference type="InterPro" id="IPR005707">
    <property type="entry name" value="Ribosomal_uS2_euk/arc"/>
</dbReference>
<comment type="similarity">
    <text evidence="1 5 6">Belongs to the universal ribosomal protein uS2 family.</text>
</comment>
<dbReference type="InterPro" id="IPR023454">
    <property type="entry name" value="Ribosomal_uS2_arc"/>
</dbReference>
<dbReference type="Pfam" id="PF00318">
    <property type="entry name" value="Ribosomal_S2"/>
    <property type="match status" value="2"/>
</dbReference>
<keyword evidence="3 5" id="KW-0687">Ribonucleoprotein</keyword>
<dbReference type="Gene3D" id="3.40.50.10490">
    <property type="entry name" value="Glucose-6-phosphate isomerase like protein, domain 1"/>
    <property type="match status" value="1"/>
</dbReference>
<proteinExistence type="inferred from homology"/>
<organism evidence="7 8">
    <name type="scientific">miscellaneous Crenarchaeota group-15 archaeon DG-45</name>
    <dbReference type="NCBI Taxonomy" id="1685127"/>
    <lineage>
        <taxon>Archaea</taxon>
        <taxon>Candidatus Bathyarchaeota</taxon>
        <taxon>MCG-15</taxon>
    </lineage>
</organism>
<dbReference type="EMBL" id="LFWZ01000032">
    <property type="protein sequence ID" value="KON30425.1"/>
    <property type="molecule type" value="Genomic_DNA"/>
</dbReference>
<dbReference type="GO" id="GO:0003735">
    <property type="term" value="F:structural constituent of ribosome"/>
    <property type="evidence" value="ECO:0007669"/>
    <property type="project" value="InterPro"/>
</dbReference>
<dbReference type="FunFam" id="3.40.50.10490:FF:000030">
    <property type="entry name" value="30S ribosomal protein S2"/>
    <property type="match status" value="1"/>
</dbReference>
<sequence length="203" mass="22468">MDDQASEDLLLPQEVLLSAGVHIGTRVKMRDMEPYIYKVRPDGLFVLDMEKMNERIKVAAAFIARFDLSKVVVASSKRYGRTPVSKFCELTGAMPLLGRFTSGTFTNPSYSGYFEPVAVLVTDALADDQIVEEAAAVGVPVIALCSTDNTLSNVDLIIPVNNKGRRSLAVAYWLLCREVKRERNELPPDVDLPVPIDEFETSL</sequence>
<evidence type="ECO:0000256" key="4">
    <source>
        <dbReference type="ARBA" id="ARBA00035256"/>
    </source>
</evidence>
<comment type="caution">
    <text evidence="7">The sequence shown here is derived from an EMBL/GenBank/DDBJ whole genome shotgun (WGS) entry which is preliminary data.</text>
</comment>
<dbReference type="InterPro" id="IPR018130">
    <property type="entry name" value="Ribosomal_uS2_CS"/>
</dbReference>
<keyword evidence="2 5" id="KW-0689">Ribosomal protein</keyword>
<accession>A0A0M0BPY2</accession>
<dbReference type="GO" id="GO:0015935">
    <property type="term" value="C:small ribosomal subunit"/>
    <property type="evidence" value="ECO:0007669"/>
    <property type="project" value="InterPro"/>
</dbReference>
<evidence type="ECO:0000256" key="3">
    <source>
        <dbReference type="ARBA" id="ARBA00023274"/>
    </source>
</evidence>
<dbReference type="Proteomes" id="UP000037210">
    <property type="component" value="Unassembled WGS sequence"/>
</dbReference>
<name>A0A0M0BPY2_9ARCH</name>